<dbReference type="EMBL" id="AC051632">
    <property type="protein sequence ID" value="AAM91893.1"/>
    <property type="molecule type" value="Genomic_DNA"/>
</dbReference>
<name>Q7G2J1_ORYSJ</name>
<dbReference type="AlphaFoldDB" id="Q7G2J1"/>
<organism evidence="3 4">
    <name type="scientific">Oryza sativa subsp. japonica</name>
    <name type="common">Rice</name>
    <dbReference type="NCBI Taxonomy" id="39947"/>
    <lineage>
        <taxon>Eukaryota</taxon>
        <taxon>Viridiplantae</taxon>
        <taxon>Streptophyta</taxon>
        <taxon>Embryophyta</taxon>
        <taxon>Tracheophyta</taxon>
        <taxon>Spermatophyta</taxon>
        <taxon>Magnoliopsida</taxon>
        <taxon>Liliopsida</taxon>
        <taxon>Poales</taxon>
        <taxon>Poaceae</taxon>
        <taxon>BOP clade</taxon>
        <taxon>Oryzoideae</taxon>
        <taxon>Oryzeae</taxon>
        <taxon>Oryzinae</taxon>
        <taxon>Oryza</taxon>
        <taxon>Oryza sativa</taxon>
    </lineage>
</organism>
<keyword evidence="2" id="KW-0732">Signal</keyword>
<evidence type="ECO:0000256" key="1">
    <source>
        <dbReference type="SAM" id="MobiDB-lite"/>
    </source>
</evidence>
<dbReference type="Proteomes" id="UP000000763">
    <property type="component" value="Chromosome 10"/>
</dbReference>
<evidence type="ECO:0000313" key="4">
    <source>
        <dbReference type="Proteomes" id="UP000000763"/>
    </source>
</evidence>
<gene>
    <name evidence="3" type="ORF">OSJNBa0012L23.54</name>
</gene>
<evidence type="ECO:0000313" key="3">
    <source>
        <dbReference type="EMBL" id="AAM91893.1"/>
    </source>
</evidence>
<sequence length="213" mass="20809">MSASSFFPLFSPFLFSLSSLALGRPAPGRGGRGGPAAGDVAAVAAATTTREQVRGVGGGEGSKAELVGGIETVDTGGDGAVVTPGSCGGEGSIGLRLTGGGTADETGASGGGKGAVVRGDGLDGDDKVGEYSIQAFTILPLESGGGSAGFVGFLAWTSSPPPSCQENLRFLHGFGVLELDVGFQAGGCSGVDRDERDGLAGADGEVSDLGRRP</sequence>
<feature type="region of interest" description="Disordered" evidence="1">
    <location>
        <begin position="192"/>
        <end position="213"/>
    </location>
</feature>
<accession>Q7G2J1</accession>
<feature type="chain" id="PRO_5024393363" evidence="2">
    <location>
        <begin position="24"/>
        <end position="213"/>
    </location>
</feature>
<evidence type="ECO:0000256" key="2">
    <source>
        <dbReference type="SAM" id="SignalP"/>
    </source>
</evidence>
<protein>
    <submittedName>
        <fullName evidence="3">Uncharacterized protein</fullName>
    </submittedName>
</protein>
<reference evidence="4" key="2">
    <citation type="journal article" date="2008" name="Nucleic Acids Res.">
        <title>The rice annotation project database (RAP-DB): 2008 update.</title>
        <authorList>
            <consortium name="The rice annotation project (RAP)"/>
        </authorList>
    </citation>
    <scope>GENOME REANNOTATION</scope>
    <source>
        <strain evidence="4">cv. Nipponbare</strain>
    </source>
</reference>
<proteinExistence type="predicted"/>
<reference evidence="4" key="1">
    <citation type="journal article" date="2005" name="Nature">
        <title>The map-based sequence of the rice genome.</title>
        <authorList>
            <consortium name="International rice genome sequencing project (IRGSP)"/>
            <person name="Matsumoto T."/>
            <person name="Wu J."/>
            <person name="Kanamori H."/>
            <person name="Katayose Y."/>
            <person name="Fujisawa M."/>
            <person name="Namiki N."/>
            <person name="Mizuno H."/>
            <person name="Yamamoto K."/>
            <person name="Antonio B.A."/>
            <person name="Baba T."/>
            <person name="Sakata K."/>
            <person name="Nagamura Y."/>
            <person name="Aoki H."/>
            <person name="Arikawa K."/>
            <person name="Arita K."/>
            <person name="Bito T."/>
            <person name="Chiden Y."/>
            <person name="Fujitsuka N."/>
            <person name="Fukunaka R."/>
            <person name="Hamada M."/>
            <person name="Harada C."/>
            <person name="Hayashi A."/>
            <person name="Hijishita S."/>
            <person name="Honda M."/>
            <person name="Hosokawa S."/>
            <person name="Ichikawa Y."/>
            <person name="Idonuma A."/>
            <person name="Iijima M."/>
            <person name="Ikeda M."/>
            <person name="Ikeno M."/>
            <person name="Ito K."/>
            <person name="Ito S."/>
            <person name="Ito T."/>
            <person name="Ito Y."/>
            <person name="Ito Y."/>
            <person name="Iwabuchi A."/>
            <person name="Kamiya K."/>
            <person name="Karasawa W."/>
            <person name="Kurita K."/>
            <person name="Katagiri S."/>
            <person name="Kikuta A."/>
            <person name="Kobayashi H."/>
            <person name="Kobayashi N."/>
            <person name="Machita K."/>
            <person name="Maehara T."/>
            <person name="Masukawa M."/>
            <person name="Mizubayashi T."/>
            <person name="Mukai Y."/>
            <person name="Nagasaki H."/>
            <person name="Nagata Y."/>
            <person name="Naito S."/>
            <person name="Nakashima M."/>
            <person name="Nakama Y."/>
            <person name="Nakamichi Y."/>
            <person name="Nakamura M."/>
            <person name="Meguro A."/>
            <person name="Negishi M."/>
            <person name="Ohta I."/>
            <person name="Ohta T."/>
            <person name="Okamoto M."/>
            <person name="Ono N."/>
            <person name="Saji S."/>
            <person name="Sakaguchi M."/>
            <person name="Sakai K."/>
            <person name="Shibata M."/>
            <person name="Shimokawa T."/>
            <person name="Song J."/>
            <person name="Takazaki Y."/>
            <person name="Terasawa K."/>
            <person name="Tsugane M."/>
            <person name="Tsuji K."/>
            <person name="Ueda S."/>
            <person name="Waki K."/>
            <person name="Yamagata H."/>
            <person name="Yamamoto M."/>
            <person name="Yamamoto S."/>
            <person name="Yamane H."/>
            <person name="Yoshiki S."/>
            <person name="Yoshihara R."/>
            <person name="Yukawa K."/>
            <person name="Zhong H."/>
            <person name="Yano M."/>
            <person name="Yuan Q."/>
            <person name="Ouyang S."/>
            <person name="Liu J."/>
            <person name="Jones K.M."/>
            <person name="Gansberger K."/>
            <person name="Moffat K."/>
            <person name="Hill J."/>
            <person name="Bera J."/>
            <person name="Fadrosh D."/>
            <person name="Jin S."/>
            <person name="Johri S."/>
            <person name="Kim M."/>
            <person name="Overton L."/>
            <person name="Reardon M."/>
            <person name="Tsitrin T."/>
            <person name="Vuong H."/>
            <person name="Weaver B."/>
            <person name="Ciecko A."/>
            <person name="Tallon L."/>
            <person name="Jackson J."/>
            <person name="Pai G."/>
            <person name="Aken S.V."/>
            <person name="Utterback T."/>
            <person name="Reidmuller S."/>
            <person name="Feldblyum T."/>
            <person name="Hsiao J."/>
            <person name="Zismann V."/>
            <person name="Iobst S."/>
            <person name="de Vazeille A.R."/>
            <person name="Buell C.R."/>
            <person name="Ying K."/>
            <person name="Li Y."/>
            <person name="Lu T."/>
            <person name="Huang Y."/>
            <person name="Zhao Q."/>
            <person name="Feng Q."/>
            <person name="Zhang L."/>
            <person name="Zhu J."/>
            <person name="Weng Q."/>
            <person name="Mu J."/>
            <person name="Lu Y."/>
            <person name="Fan D."/>
            <person name="Liu Y."/>
            <person name="Guan J."/>
            <person name="Zhang Y."/>
            <person name="Yu S."/>
            <person name="Liu X."/>
            <person name="Zhang Y."/>
            <person name="Hong G."/>
            <person name="Han B."/>
            <person name="Choisne N."/>
            <person name="Demange N."/>
            <person name="Orjeda G."/>
            <person name="Samain S."/>
            <person name="Cattolico L."/>
            <person name="Pelletier E."/>
            <person name="Couloux A."/>
            <person name="Segurens B."/>
            <person name="Wincker P."/>
            <person name="D'Hont A."/>
            <person name="Scarpelli C."/>
            <person name="Weissenbach J."/>
            <person name="Salanoubat M."/>
            <person name="Quetier F."/>
            <person name="Yu Y."/>
            <person name="Kim H.R."/>
            <person name="Rambo T."/>
            <person name="Currie J."/>
            <person name="Collura K."/>
            <person name="Luo M."/>
            <person name="Yang T."/>
            <person name="Ammiraju J.S.S."/>
            <person name="Engler F."/>
            <person name="Soderlund C."/>
            <person name="Wing R.A."/>
            <person name="Palmer L.E."/>
            <person name="de la Bastide M."/>
            <person name="Spiegel L."/>
            <person name="Nascimento L."/>
            <person name="Zutavern T."/>
            <person name="O'Shaughnessy A."/>
            <person name="Dike S."/>
            <person name="Dedhia N."/>
            <person name="Preston R."/>
            <person name="Balija V."/>
            <person name="McCombie W.R."/>
            <person name="Chow T."/>
            <person name="Chen H."/>
            <person name="Chung M."/>
            <person name="Chen C."/>
            <person name="Shaw J."/>
            <person name="Wu H."/>
            <person name="Hsiao K."/>
            <person name="Chao Y."/>
            <person name="Chu M."/>
            <person name="Cheng C."/>
            <person name="Hour A."/>
            <person name="Lee P."/>
            <person name="Lin S."/>
            <person name="Lin Y."/>
            <person name="Liou J."/>
            <person name="Liu S."/>
            <person name="Hsing Y."/>
            <person name="Raghuvanshi S."/>
            <person name="Mohanty A."/>
            <person name="Bharti A.K."/>
            <person name="Gaur A."/>
            <person name="Gupta V."/>
            <person name="Kumar D."/>
            <person name="Ravi V."/>
            <person name="Vij S."/>
            <person name="Kapur A."/>
            <person name="Khurana P."/>
            <person name="Khurana P."/>
            <person name="Khurana J.P."/>
            <person name="Tyagi A.K."/>
            <person name="Gaikwad K."/>
            <person name="Singh A."/>
            <person name="Dalal V."/>
            <person name="Srivastava S."/>
            <person name="Dixit A."/>
            <person name="Pal A.K."/>
            <person name="Ghazi I.A."/>
            <person name="Yadav M."/>
            <person name="Pandit A."/>
            <person name="Bhargava A."/>
            <person name="Sureshbabu K."/>
            <person name="Batra K."/>
            <person name="Sharma T.R."/>
            <person name="Mohapatra T."/>
            <person name="Singh N.K."/>
            <person name="Messing J."/>
            <person name="Nelson A.B."/>
            <person name="Fuks G."/>
            <person name="Kavchok S."/>
            <person name="Keizer G."/>
            <person name="Linton E."/>
            <person name="Llaca V."/>
            <person name="Song R."/>
            <person name="Tanyolac B."/>
            <person name="Young S."/>
            <person name="Ho-Il K."/>
            <person name="Hahn J.H."/>
            <person name="Sangsakoo G."/>
            <person name="Vanavichit A."/>
            <person name="de Mattos Luiz.A.T."/>
            <person name="Zimmer P.D."/>
            <person name="Malone G."/>
            <person name="Dellagostin O."/>
            <person name="de Oliveira A.C."/>
            <person name="Bevan M."/>
            <person name="Bancroft I."/>
            <person name="Minx P."/>
            <person name="Cordum H."/>
            <person name="Wilson R."/>
            <person name="Cheng Z."/>
            <person name="Jin W."/>
            <person name="Jiang J."/>
            <person name="Leong S.A."/>
            <person name="Iwama H."/>
            <person name="Gojobori T."/>
            <person name="Itoh T."/>
            <person name="Niimura Y."/>
            <person name="Fujii Y."/>
            <person name="Habara T."/>
            <person name="Sakai H."/>
            <person name="Sato Y."/>
            <person name="Wilson G."/>
            <person name="Kumar K."/>
            <person name="McCouch S."/>
            <person name="Juretic N."/>
            <person name="Hoen D."/>
            <person name="Wright S."/>
            <person name="Bruskiewich R."/>
            <person name="Bureau T."/>
            <person name="Miyao A."/>
            <person name="Hirochika H."/>
            <person name="Nishikawa T."/>
            <person name="Kadowaki K."/>
            <person name="Sugiura M."/>
            <person name="Burr B."/>
            <person name="Sasaki T."/>
        </authorList>
    </citation>
    <scope>NUCLEOTIDE SEQUENCE [LARGE SCALE GENOMIC DNA]</scope>
    <source>
        <strain evidence="4">cv. Nipponbare</strain>
    </source>
</reference>
<feature type="signal peptide" evidence="2">
    <location>
        <begin position="1"/>
        <end position="23"/>
    </location>
</feature>